<evidence type="ECO:0000313" key="1">
    <source>
        <dbReference type="EMBL" id="MED6288395.1"/>
    </source>
</evidence>
<sequence>MTKNISYTEAVKNVQNEGSRDEGQIKIPAYQQRKVESEEIVTMSVEKLILFIAYVINCTEQAKHKTEKIKIIVRGAEKLLGFKEGSWKNINKKLETDGKEPQLIETHGNITLE</sequence>
<dbReference type="EMBL" id="JAHUTJ010060478">
    <property type="protein sequence ID" value="MED6288395.1"/>
    <property type="molecule type" value="Genomic_DNA"/>
</dbReference>
<comment type="caution">
    <text evidence="1">The sequence shown here is derived from an EMBL/GenBank/DDBJ whole genome shotgun (WGS) entry which is preliminary data.</text>
</comment>
<name>A0ABU7EMI7_9TELE</name>
<dbReference type="Proteomes" id="UP001352852">
    <property type="component" value="Unassembled WGS sequence"/>
</dbReference>
<evidence type="ECO:0000313" key="2">
    <source>
        <dbReference type="Proteomes" id="UP001352852"/>
    </source>
</evidence>
<keyword evidence="2" id="KW-1185">Reference proteome</keyword>
<proteinExistence type="predicted"/>
<accession>A0ABU7EMI7</accession>
<gene>
    <name evidence="1" type="ORF">CHARACLAT_026084</name>
</gene>
<organism evidence="1 2">
    <name type="scientific">Characodon lateralis</name>
    <dbReference type="NCBI Taxonomy" id="208331"/>
    <lineage>
        <taxon>Eukaryota</taxon>
        <taxon>Metazoa</taxon>
        <taxon>Chordata</taxon>
        <taxon>Craniata</taxon>
        <taxon>Vertebrata</taxon>
        <taxon>Euteleostomi</taxon>
        <taxon>Actinopterygii</taxon>
        <taxon>Neopterygii</taxon>
        <taxon>Teleostei</taxon>
        <taxon>Neoteleostei</taxon>
        <taxon>Acanthomorphata</taxon>
        <taxon>Ovalentaria</taxon>
        <taxon>Atherinomorphae</taxon>
        <taxon>Cyprinodontiformes</taxon>
        <taxon>Goodeidae</taxon>
        <taxon>Characodon</taxon>
    </lineage>
</organism>
<reference evidence="1 2" key="1">
    <citation type="submission" date="2021-06" db="EMBL/GenBank/DDBJ databases">
        <authorList>
            <person name="Palmer J.M."/>
        </authorList>
    </citation>
    <scope>NUCLEOTIDE SEQUENCE [LARGE SCALE GENOMIC DNA]</scope>
    <source>
        <strain evidence="1 2">CL_MEX2019</strain>
        <tissue evidence="1">Muscle</tissue>
    </source>
</reference>
<protein>
    <submittedName>
        <fullName evidence="1">Uncharacterized protein</fullName>
    </submittedName>
</protein>